<keyword evidence="3" id="KW-1185">Reference proteome</keyword>
<keyword evidence="1" id="KW-0732">Signal</keyword>
<feature type="chain" id="PRO_5016253450" evidence="1">
    <location>
        <begin position="22"/>
        <end position="273"/>
    </location>
</feature>
<name>A0A318J8S9_9NEIS</name>
<proteinExistence type="predicted"/>
<organism evidence="2 3">
    <name type="scientific">Aquitalea magnusonii</name>
    <dbReference type="NCBI Taxonomy" id="332411"/>
    <lineage>
        <taxon>Bacteria</taxon>
        <taxon>Pseudomonadati</taxon>
        <taxon>Pseudomonadota</taxon>
        <taxon>Betaproteobacteria</taxon>
        <taxon>Neisseriales</taxon>
        <taxon>Chromobacteriaceae</taxon>
        <taxon>Aquitalea</taxon>
    </lineage>
</organism>
<gene>
    <name evidence="2" type="ORF">DFR38_1162</name>
</gene>
<reference evidence="2 3" key="1">
    <citation type="submission" date="2018-05" db="EMBL/GenBank/DDBJ databases">
        <title>Genomic Encyclopedia of Type Strains, Phase IV (KMG-IV): sequencing the most valuable type-strain genomes for metagenomic binning, comparative biology and taxonomic classification.</title>
        <authorList>
            <person name="Goeker M."/>
        </authorList>
    </citation>
    <scope>NUCLEOTIDE SEQUENCE [LARGE SCALE GENOMIC DNA]</scope>
    <source>
        <strain evidence="2 3">DSM 25134</strain>
    </source>
</reference>
<evidence type="ECO:0000313" key="2">
    <source>
        <dbReference type="EMBL" id="PXX42892.1"/>
    </source>
</evidence>
<dbReference type="Gene3D" id="2.40.128.130">
    <property type="entry name" value="Autotransporter beta-domain"/>
    <property type="match status" value="1"/>
</dbReference>
<dbReference type="OrthoDB" id="5360144at2"/>
<sequence>MQKLNILAGLFAVGFIGTVHANETISDSNNQYTFSIGNQNMNYHEHEYIAQLNGADPDSDSGNQTTFRISKTGQSKFLGIEDFYTRYQIDYASGTNQYDGHYNGTFQPGQATSNASTFDASMRVGKGFTFKDYAAFQLTPFAGFGMHLWHRQVGSNELNNEAYGHLFWELGTMAQYAVNDKLVLSTDIAFGKTVAPTMVVAGTTFHLGSSSTINFGLGADYKLNKNWHVNGRYEYSTFKYGISETHNVDGYAIHEPNSDTTIQKIYVGVGYSF</sequence>
<dbReference type="RefSeq" id="WP_059285195.1">
    <property type="nucleotide sequence ID" value="NZ_LNQU01000018.1"/>
</dbReference>
<evidence type="ECO:0000313" key="3">
    <source>
        <dbReference type="Proteomes" id="UP000248395"/>
    </source>
</evidence>
<dbReference type="AlphaFoldDB" id="A0A318J8S9"/>
<protein>
    <submittedName>
        <fullName evidence="2">Outer membrane protein with beta-barrel domain</fullName>
    </submittedName>
</protein>
<evidence type="ECO:0000256" key="1">
    <source>
        <dbReference type="SAM" id="SignalP"/>
    </source>
</evidence>
<feature type="signal peptide" evidence="1">
    <location>
        <begin position="1"/>
        <end position="21"/>
    </location>
</feature>
<dbReference type="SUPFAM" id="SSF103515">
    <property type="entry name" value="Autotransporter"/>
    <property type="match status" value="1"/>
</dbReference>
<dbReference type="InterPro" id="IPR036709">
    <property type="entry name" value="Autotransporte_beta_dom_sf"/>
</dbReference>
<accession>A0A318J8S9</accession>
<dbReference type="Proteomes" id="UP000248395">
    <property type="component" value="Unassembled WGS sequence"/>
</dbReference>
<comment type="caution">
    <text evidence="2">The sequence shown here is derived from an EMBL/GenBank/DDBJ whole genome shotgun (WGS) entry which is preliminary data.</text>
</comment>
<dbReference type="EMBL" id="QJKC01000016">
    <property type="protein sequence ID" value="PXX42892.1"/>
    <property type="molecule type" value="Genomic_DNA"/>
</dbReference>